<gene>
    <name evidence="3" type="ORF">EHV08_06960</name>
</gene>
<accession>A0A432LL39</accession>
<dbReference type="GO" id="GO:0000723">
    <property type="term" value="P:telomere maintenance"/>
    <property type="evidence" value="ECO:0007669"/>
    <property type="project" value="InterPro"/>
</dbReference>
<dbReference type="PROSITE" id="PS50967">
    <property type="entry name" value="HRDC"/>
    <property type="match status" value="1"/>
</dbReference>
<feature type="compositionally biased region" description="Basic and acidic residues" evidence="1">
    <location>
        <begin position="605"/>
        <end position="623"/>
    </location>
</feature>
<dbReference type="PANTHER" id="PTHR47642">
    <property type="entry name" value="ATP-DEPENDENT DNA HELICASE"/>
    <property type="match status" value="1"/>
</dbReference>
<dbReference type="Gene3D" id="1.10.150.80">
    <property type="entry name" value="HRDC domain"/>
    <property type="match status" value="1"/>
</dbReference>
<name>A0A432LL39_9BACT</name>
<dbReference type="InterPro" id="IPR010285">
    <property type="entry name" value="DNA_helicase_pif1-like_DEAD"/>
</dbReference>
<evidence type="ECO:0000313" key="4">
    <source>
        <dbReference type="Proteomes" id="UP000278983"/>
    </source>
</evidence>
<dbReference type="EMBL" id="RYYU01000001">
    <property type="protein sequence ID" value="RUL59523.1"/>
    <property type="molecule type" value="Genomic_DNA"/>
</dbReference>
<dbReference type="Gene3D" id="2.30.30.940">
    <property type="match status" value="1"/>
</dbReference>
<dbReference type="CDD" id="cd18809">
    <property type="entry name" value="SF1_C_RecD"/>
    <property type="match status" value="1"/>
</dbReference>
<dbReference type="InterPro" id="IPR003593">
    <property type="entry name" value="AAA+_ATPase"/>
</dbReference>
<feature type="domain" description="HRDC" evidence="2">
    <location>
        <begin position="627"/>
        <end position="701"/>
    </location>
</feature>
<dbReference type="RefSeq" id="WP_126678682.1">
    <property type="nucleotide sequence ID" value="NZ_RYYU01000001.1"/>
</dbReference>
<dbReference type="GO" id="GO:0003676">
    <property type="term" value="F:nucleic acid binding"/>
    <property type="evidence" value="ECO:0007669"/>
    <property type="project" value="InterPro"/>
</dbReference>
<dbReference type="OrthoDB" id="9763659at2"/>
<dbReference type="SUPFAM" id="SSF52540">
    <property type="entry name" value="P-loop containing nucleoside triphosphate hydrolases"/>
    <property type="match status" value="2"/>
</dbReference>
<proteinExistence type="predicted"/>
<dbReference type="Pfam" id="PF00570">
    <property type="entry name" value="HRDC"/>
    <property type="match status" value="1"/>
</dbReference>
<dbReference type="SMART" id="SM00382">
    <property type="entry name" value="AAA"/>
    <property type="match status" value="1"/>
</dbReference>
<dbReference type="FunFam" id="3.40.50.300:FF:001498">
    <property type="entry name" value="ATP-dependent DNA helicase"/>
    <property type="match status" value="1"/>
</dbReference>
<dbReference type="AlphaFoldDB" id="A0A432LL39"/>
<dbReference type="InterPro" id="IPR010997">
    <property type="entry name" value="HRDC-like_sf"/>
</dbReference>
<dbReference type="InterPro" id="IPR051055">
    <property type="entry name" value="PIF1_helicase"/>
</dbReference>
<dbReference type="GO" id="GO:0003678">
    <property type="term" value="F:DNA helicase activity"/>
    <property type="evidence" value="ECO:0007669"/>
    <property type="project" value="InterPro"/>
</dbReference>
<dbReference type="InterPro" id="IPR002121">
    <property type="entry name" value="HRDC_dom"/>
</dbReference>
<evidence type="ECO:0000313" key="3">
    <source>
        <dbReference type="EMBL" id="RUL59523.1"/>
    </source>
</evidence>
<dbReference type="Gene3D" id="3.40.50.300">
    <property type="entry name" value="P-loop containing nucleotide triphosphate hydrolases"/>
    <property type="match status" value="1"/>
</dbReference>
<protein>
    <recommendedName>
        <fullName evidence="2">HRDC domain-containing protein</fullName>
    </recommendedName>
</protein>
<dbReference type="GO" id="GO:0000166">
    <property type="term" value="F:nucleotide binding"/>
    <property type="evidence" value="ECO:0007669"/>
    <property type="project" value="InterPro"/>
</dbReference>
<sequence length="701" mass="79577">MEENRELQLAWDFVENTGVSIFLTGKAGTGKTTFLREVKSRSPKRMVVVAPTGVAAINAGGQTIHSFFQLPLSPYVPEARYKKRFDFSKEKKKLLRTLDLLVIDEISMVRGDLLDAIDDVMRRFRDPRRPFGGAQLLMIGDLQQLTPVVTAADMPLLQAYYDTPYFFGSKALQQTPYVTLELKHVYRQQDPVFIGLLNHIREGQVTGQDIALLNQRCNPNFHPRPEEGYIRLTTHNHLADSYNESELAGIHSEAYRFKAEVEGTFPEYAYPTDVELTLKEGAQVMFVKNDPAGKFYNGRIGRITSIDERHVSVLCPGDDCEIEVEYTEWENAKYELNAKTKEIESIVQGVFRQLPLRLAWAITIHKSQGLTFEHAIIDAAFSFAAGQVYVALSRCKSLDGLVLAKPVMKESIMNDHRVGSYIAQQGEAARQSIDMLPVLKEQYHIEQLRQLFDFSDLQLSDNQLSRVLEEHFSSSYPRLVAAHRQARTDIGDKIVEVSRKWMAVFMGMNGEQLRDPQFVERVKRSATYFLDTVTDVLGDLLPATVADSDSKPVKKRFEDALADMCIIYEIKTAILKEVAMNGFDPVTFMRLKQKVTLGVLDGSKEKPLKRSRGSKRESEKAEVNNEDVQNQELFELLRKWRWRKSVELSLPPYTIIKQKALIGIANSSPQTIKELIAIPYFGKKSAEMYGEEILEVVSKGV</sequence>
<reference evidence="3 4" key="1">
    <citation type="submission" date="2018-12" db="EMBL/GenBank/DDBJ databases">
        <title>Genome sequencing of Prevotella sp. KCOM 3155 (= JS262).</title>
        <authorList>
            <person name="Kook J.-K."/>
            <person name="Park S.-N."/>
            <person name="Lim Y.K."/>
        </authorList>
    </citation>
    <scope>NUCLEOTIDE SEQUENCE [LARGE SCALE GENOMIC DNA]</scope>
    <source>
        <strain evidence="3 4">KCOM 3155</strain>
    </source>
</reference>
<dbReference type="InterPro" id="IPR044876">
    <property type="entry name" value="HRDC_dom_sf"/>
</dbReference>
<evidence type="ECO:0000259" key="2">
    <source>
        <dbReference type="PROSITE" id="PS50967"/>
    </source>
</evidence>
<keyword evidence="4" id="KW-1185">Reference proteome</keyword>
<dbReference type="Proteomes" id="UP000278983">
    <property type="component" value="Unassembled WGS sequence"/>
</dbReference>
<dbReference type="InterPro" id="IPR027417">
    <property type="entry name" value="P-loop_NTPase"/>
</dbReference>
<dbReference type="GO" id="GO:0006281">
    <property type="term" value="P:DNA repair"/>
    <property type="evidence" value="ECO:0007669"/>
    <property type="project" value="InterPro"/>
</dbReference>
<evidence type="ECO:0000256" key="1">
    <source>
        <dbReference type="SAM" id="MobiDB-lite"/>
    </source>
</evidence>
<organism evidence="3 4">
    <name type="scientific">Prevotella koreensis</name>
    <dbReference type="NCBI Taxonomy" id="2490854"/>
    <lineage>
        <taxon>Bacteria</taxon>
        <taxon>Pseudomonadati</taxon>
        <taxon>Bacteroidota</taxon>
        <taxon>Bacteroidia</taxon>
        <taxon>Bacteroidales</taxon>
        <taxon>Prevotellaceae</taxon>
        <taxon>Prevotella</taxon>
    </lineage>
</organism>
<feature type="region of interest" description="Disordered" evidence="1">
    <location>
        <begin position="605"/>
        <end position="624"/>
    </location>
</feature>
<comment type="caution">
    <text evidence="3">The sequence shown here is derived from an EMBL/GenBank/DDBJ whole genome shotgun (WGS) entry which is preliminary data.</text>
</comment>
<dbReference type="SUPFAM" id="SSF47819">
    <property type="entry name" value="HRDC-like"/>
    <property type="match status" value="1"/>
</dbReference>
<dbReference type="Pfam" id="PF05970">
    <property type="entry name" value="PIF1"/>
    <property type="match status" value="1"/>
</dbReference>